<feature type="domain" description="Copper amine oxidase-like N-terminal" evidence="1">
    <location>
        <begin position="2"/>
        <end position="35"/>
    </location>
</feature>
<dbReference type="Proteomes" id="UP000466848">
    <property type="component" value="Chromosome"/>
</dbReference>
<dbReference type="KEGG" id="abut:Ami103574_01445"/>
<keyword evidence="3" id="KW-1185">Reference proteome</keyword>
<organism evidence="2 3">
    <name type="scientific">Aminipila butyrica</name>
    <dbReference type="NCBI Taxonomy" id="433296"/>
    <lineage>
        <taxon>Bacteria</taxon>
        <taxon>Bacillati</taxon>
        <taxon>Bacillota</taxon>
        <taxon>Clostridia</taxon>
        <taxon>Peptostreptococcales</taxon>
        <taxon>Anaerovoracaceae</taxon>
        <taxon>Aminipila</taxon>
    </lineage>
</organism>
<dbReference type="Pfam" id="PF07833">
    <property type="entry name" value="Cu_amine_oxidN1"/>
    <property type="match status" value="1"/>
</dbReference>
<dbReference type="InterPro" id="IPR036582">
    <property type="entry name" value="Mao_N_sf"/>
</dbReference>
<evidence type="ECO:0000259" key="1">
    <source>
        <dbReference type="Pfam" id="PF07833"/>
    </source>
</evidence>
<dbReference type="InterPro" id="IPR012854">
    <property type="entry name" value="Cu_amine_oxidase-like_N"/>
</dbReference>
<dbReference type="SUPFAM" id="SSF55383">
    <property type="entry name" value="Copper amine oxidase, domain N"/>
    <property type="match status" value="1"/>
</dbReference>
<accession>A0A858C1W9</accession>
<evidence type="ECO:0000313" key="2">
    <source>
        <dbReference type="EMBL" id="QIB70656.1"/>
    </source>
</evidence>
<dbReference type="EMBL" id="CP048649">
    <property type="protein sequence ID" value="QIB70656.1"/>
    <property type="molecule type" value="Genomic_DNA"/>
</dbReference>
<sequence length="39" mass="4501">MVIKDNRTYASVRYLAEAYGYKVTWDQATNTVVLNSETE</sequence>
<protein>
    <recommendedName>
        <fullName evidence="1">Copper amine oxidase-like N-terminal domain-containing protein</fullName>
    </recommendedName>
</protein>
<dbReference type="AlphaFoldDB" id="A0A858C1W9"/>
<proteinExistence type="predicted"/>
<gene>
    <name evidence="2" type="ORF">Ami103574_01445</name>
</gene>
<evidence type="ECO:0000313" key="3">
    <source>
        <dbReference type="Proteomes" id="UP000466848"/>
    </source>
</evidence>
<reference evidence="2 3" key="1">
    <citation type="submission" date="2020-02" db="EMBL/GenBank/DDBJ databases">
        <authorList>
            <person name="Kim Y.B."/>
            <person name="Roh S.W."/>
        </authorList>
    </citation>
    <scope>NUCLEOTIDE SEQUENCE [LARGE SCALE GENOMIC DNA]</scope>
    <source>
        <strain evidence="2 3">DSM 103574</strain>
    </source>
</reference>
<name>A0A858C1W9_9FIRM</name>